<sequence>MKKKRYIALILAVVVISLTVLLSFTLITKRNNEAAATASMKQAVQASASSLKASKWKASVATNQSIANAKYRASEAASSSIAKDKEAQSQAAEQANKIDFSRLSNLDQAKAAIFYGIGNAEYFVNDGYFRISKNAYSQQGVSVSHIELGDLGEAYTVVPTNGQSIGGAPVFALVQLGIINSNGDREEGITYGKADYPNSHSGDLTFVNDPNESNWGAGVPYKQVNDWINQHGGKEAIEKIVISSFNSDAN</sequence>
<protein>
    <recommendedName>
        <fullName evidence="3">Lipoprotein</fullName>
    </recommendedName>
</protein>
<evidence type="ECO:0008006" key="3">
    <source>
        <dbReference type="Google" id="ProtNLM"/>
    </source>
</evidence>
<evidence type="ECO:0000313" key="1">
    <source>
        <dbReference type="EMBL" id="MDB1563295.1"/>
    </source>
</evidence>
<reference evidence="1 2" key="1">
    <citation type="submission" date="2023-01" db="EMBL/GenBank/DDBJ databases">
        <title>Complete genome sequence of Lacticaseibacillus paracasei SRCM217440 isolated from Makgeolli.</title>
        <authorList>
            <person name="Yang H.-G."/>
            <person name="Jeong S.-J."/>
            <person name="Ha G.-S."/>
            <person name="Yang H.-J."/>
            <person name="Jeong D.-Y."/>
        </authorList>
    </citation>
    <scope>NUCLEOTIDE SEQUENCE [LARGE SCALE GENOMIC DNA]</scope>
    <source>
        <strain evidence="1 2">SRCM217440</strain>
    </source>
</reference>
<accession>A0AAW5ZZC9</accession>
<dbReference type="EMBL" id="JAQLSF010000001">
    <property type="protein sequence ID" value="MDB1563295.1"/>
    <property type="molecule type" value="Genomic_DNA"/>
</dbReference>
<name>A0AAW5ZZC9_LACPA</name>
<proteinExistence type="predicted"/>
<gene>
    <name evidence="1" type="ORF">PGA78_00630</name>
</gene>
<dbReference type="RefSeq" id="WP_261913193.1">
    <property type="nucleotide sequence ID" value="NZ_JAGPZK010000007.1"/>
</dbReference>
<organism evidence="1 2">
    <name type="scientific">Lacticaseibacillus paracasei</name>
    <name type="common">Lactobacillus paracasei</name>
    <dbReference type="NCBI Taxonomy" id="1597"/>
    <lineage>
        <taxon>Bacteria</taxon>
        <taxon>Bacillati</taxon>
        <taxon>Bacillota</taxon>
        <taxon>Bacilli</taxon>
        <taxon>Lactobacillales</taxon>
        <taxon>Lactobacillaceae</taxon>
        <taxon>Lacticaseibacillus</taxon>
    </lineage>
</organism>
<dbReference type="Proteomes" id="UP001212327">
    <property type="component" value="Unassembled WGS sequence"/>
</dbReference>
<evidence type="ECO:0000313" key="2">
    <source>
        <dbReference type="Proteomes" id="UP001212327"/>
    </source>
</evidence>
<comment type="caution">
    <text evidence="1">The sequence shown here is derived from an EMBL/GenBank/DDBJ whole genome shotgun (WGS) entry which is preliminary data.</text>
</comment>
<dbReference type="AlphaFoldDB" id="A0AAW5ZZC9"/>